<keyword evidence="10" id="KW-0249">Electron transport</keyword>
<evidence type="ECO:0000313" key="17">
    <source>
        <dbReference type="EMBL" id="OMJ27520.1"/>
    </source>
</evidence>
<dbReference type="Proteomes" id="UP000187429">
    <property type="component" value="Unassembled WGS sequence"/>
</dbReference>
<evidence type="ECO:0000256" key="13">
    <source>
        <dbReference type="ARBA" id="ARBA00023160"/>
    </source>
</evidence>
<dbReference type="NCBIfam" id="TIGR00517">
    <property type="entry name" value="acyl_carrier"/>
    <property type="match status" value="1"/>
</dbReference>
<name>A0A1R1XKV8_9FUNG</name>
<reference evidence="16" key="2">
    <citation type="submission" date="2017-01" db="EMBL/GenBank/DDBJ databases">
        <authorList>
            <person name="Mah S.A."/>
            <person name="Swanson W.J."/>
            <person name="Moy G.W."/>
            <person name="Vacquier V.D."/>
        </authorList>
    </citation>
    <scope>NUCLEOTIDE SEQUENCE [LARGE SCALE GENOMIC DNA]</scope>
    <source>
        <strain evidence="16">ID-206-W2</strain>
    </source>
</reference>
<dbReference type="Gene3D" id="1.10.1200.10">
    <property type="entry name" value="ACP-like"/>
    <property type="match status" value="1"/>
</dbReference>
<comment type="caution">
    <text evidence="16">The sequence shown here is derived from an EMBL/GenBank/DDBJ whole genome shotgun (WGS) entry which is preliminary data.</text>
</comment>
<protein>
    <recommendedName>
        <fullName evidence="14">Acyl carrier protein</fullName>
    </recommendedName>
</protein>
<dbReference type="EMBL" id="LSSM01000964">
    <property type="protein sequence ID" value="OMJ27520.1"/>
    <property type="molecule type" value="Genomic_DNA"/>
</dbReference>
<evidence type="ECO:0000256" key="4">
    <source>
        <dbReference type="ARBA" id="ARBA00022448"/>
    </source>
</evidence>
<evidence type="ECO:0000256" key="11">
    <source>
        <dbReference type="ARBA" id="ARBA00023098"/>
    </source>
</evidence>
<keyword evidence="6 14" id="KW-0444">Lipid biosynthesis</keyword>
<evidence type="ECO:0000256" key="9">
    <source>
        <dbReference type="ARBA" id="ARBA00022946"/>
    </source>
</evidence>
<organism evidence="16 18">
    <name type="scientific">Smittium culicis</name>
    <dbReference type="NCBI Taxonomy" id="133412"/>
    <lineage>
        <taxon>Eukaryota</taxon>
        <taxon>Fungi</taxon>
        <taxon>Fungi incertae sedis</taxon>
        <taxon>Zoopagomycota</taxon>
        <taxon>Kickxellomycotina</taxon>
        <taxon>Harpellomycetes</taxon>
        <taxon>Harpellales</taxon>
        <taxon>Legeriomycetaceae</taxon>
        <taxon>Smittium</taxon>
    </lineage>
</organism>
<proteinExistence type="inferred from homology"/>
<keyword evidence="11" id="KW-0443">Lipid metabolism</keyword>
<evidence type="ECO:0000256" key="7">
    <source>
        <dbReference type="ARBA" id="ARBA00022553"/>
    </source>
</evidence>
<dbReference type="Pfam" id="PF00550">
    <property type="entry name" value="PP-binding"/>
    <property type="match status" value="1"/>
</dbReference>
<evidence type="ECO:0000256" key="14">
    <source>
        <dbReference type="RuleBase" id="RU000722"/>
    </source>
</evidence>
<dbReference type="FunFam" id="1.10.1200.10:FF:000003">
    <property type="entry name" value="Acyl carrier protein"/>
    <property type="match status" value="1"/>
</dbReference>
<evidence type="ECO:0000256" key="3">
    <source>
        <dbReference type="ARBA" id="ARBA00010930"/>
    </source>
</evidence>
<evidence type="ECO:0000313" key="18">
    <source>
        <dbReference type="Proteomes" id="UP000187429"/>
    </source>
</evidence>
<dbReference type="GO" id="GO:0000036">
    <property type="term" value="F:acyl carrier activity"/>
    <property type="evidence" value="ECO:0007669"/>
    <property type="project" value="TreeGrafter"/>
</dbReference>
<dbReference type="GO" id="GO:0000035">
    <property type="term" value="F:acyl binding"/>
    <property type="evidence" value="ECO:0007669"/>
    <property type="project" value="TreeGrafter"/>
</dbReference>
<evidence type="ECO:0000256" key="10">
    <source>
        <dbReference type="ARBA" id="ARBA00022982"/>
    </source>
</evidence>
<dbReference type="HAMAP" id="MF_01217">
    <property type="entry name" value="Acyl_carrier"/>
    <property type="match status" value="1"/>
</dbReference>
<dbReference type="SUPFAM" id="SSF47336">
    <property type="entry name" value="ACP-like"/>
    <property type="match status" value="1"/>
</dbReference>
<dbReference type="OrthoDB" id="448946at2759"/>
<evidence type="ECO:0000256" key="6">
    <source>
        <dbReference type="ARBA" id="ARBA00022516"/>
    </source>
</evidence>
<evidence type="ECO:0000256" key="5">
    <source>
        <dbReference type="ARBA" id="ARBA00022450"/>
    </source>
</evidence>
<dbReference type="GO" id="GO:0099128">
    <property type="term" value="C:mitochondrial [2Fe-2S] assembly complex"/>
    <property type="evidence" value="ECO:0007669"/>
    <property type="project" value="UniProtKB-ARBA"/>
</dbReference>
<dbReference type="PANTHER" id="PTHR20863">
    <property type="entry name" value="ACYL CARRIER PROTEIN"/>
    <property type="match status" value="1"/>
</dbReference>
<dbReference type="InterPro" id="IPR009081">
    <property type="entry name" value="PP-bd_ACP"/>
</dbReference>
<dbReference type="PANTHER" id="PTHR20863:SF28">
    <property type="entry name" value="ACYL CARRIER PROTEIN, MITOCHONDRIAL"/>
    <property type="match status" value="1"/>
</dbReference>
<keyword evidence="13 14" id="KW-0275">Fatty acid biosynthesis</keyword>
<dbReference type="AlphaFoldDB" id="A0A1R1XKV8"/>
<keyword evidence="4" id="KW-0813">Transport</keyword>
<feature type="domain" description="Carrier" evidence="15">
    <location>
        <begin position="48"/>
        <end position="123"/>
    </location>
</feature>
<evidence type="ECO:0000256" key="2">
    <source>
        <dbReference type="ARBA" id="ARBA00005194"/>
    </source>
</evidence>
<keyword evidence="12" id="KW-0496">Mitochondrion</keyword>
<accession>A0A1R1XKV8</accession>
<keyword evidence="8" id="KW-0276">Fatty acid metabolism</keyword>
<keyword evidence="5 14" id="KW-0596">Phosphopantetheine</keyword>
<dbReference type="PROSITE" id="PS50075">
    <property type="entry name" value="CARRIER"/>
    <property type="match status" value="1"/>
</dbReference>
<evidence type="ECO:0000256" key="8">
    <source>
        <dbReference type="ARBA" id="ARBA00022832"/>
    </source>
</evidence>
<keyword evidence="9" id="KW-0809">Transit peptide</keyword>
<evidence type="ECO:0000313" key="16">
    <source>
        <dbReference type="EMBL" id="OMJ15282.1"/>
    </source>
</evidence>
<dbReference type="EMBL" id="LSSM01004303">
    <property type="protein sequence ID" value="OMJ15282.1"/>
    <property type="molecule type" value="Genomic_DNA"/>
</dbReference>
<comment type="pathway">
    <text evidence="2">Lipid metabolism; fatty acid biosynthesis.</text>
</comment>
<evidence type="ECO:0000256" key="1">
    <source>
        <dbReference type="ARBA" id="ARBA00004173"/>
    </source>
</evidence>
<keyword evidence="7" id="KW-0597">Phosphoprotein</keyword>
<dbReference type="PROSITE" id="PS00012">
    <property type="entry name" value="PHOSPHOPANTETHEINE"/>
    <property type="match status" value="1"/>
</dbReference>
<sequence>MFRSIKRVSALNSKLALSKVSAPSFIKPAMFAIPSMRSYSAAGGLTHDEIRERIFSVLNDFDKVKHENISETADFSKDLGLDSLDTVEVVMAIEEEFNVEIPDEDADSISTVAHAIKFISNSEGAN</sequence>
<dbReference type="InterPro" id="IPR036736">
    <property type="entry name" value="ACP-like_sf"/>
</dbReference>
<keyword evidence="18" id="KW-1185">Reference proteome</keyword>
<dbReference type="NCBIfam" id="NF002148">
    <property type="entry name" value="PRK00982.1-2"/>
    <property type="match status" value="1"/>
</dbReference>
<gene>
    <name evidence="17" type="ORF">AYI69_g3039</name>
    <name evidence="16" type="ORF">AYI69_g8243</name>
</gene>
<dbReference type="InterPro" id="IPR003231">
    <property type="entry name" value="ACP"/>
</dbReference>
<comment type="similarity">
    <text evidence="3">Belongs to the acyl carrier protein (ACP) family.</text>
</comment>
<reference evidence="18" key="1">
    <citation type="submission" date="2017-01" db="EMBL/GenBank/DDBJ databases">
        <authorList>
            <person name="Wang Y."/>
            <person name="White M."/>
            <person name="Kvist S."/>
            <person name="Moncalvo J.-M."/>
        </authorList>
    </citation>
    <scope>NUCLEOTIDE SEQUENCE [LARGE SCALE GENOMIC DNA]</scope>
    <source>
        <strain evidence="18">ID-206-W2</strain>
    </source>
</reference>
<comment type="subcellular location">
    <subcellularLocation>
        <location evidence="1">Mitochondrion</location>
    </subcellularLocation>
</comment>
<evidence type="ECO:0000259" key="15">
    <source>
        <dbReference type="PROSITE" id="PS50075"/>
    </source>
</evidence>
<evidence type="ECO:0000256" key="12">
    <source>
        <dbReference type="ARBA" id="ARBA00023128"/>
    </source>
</evidence>
<comment type="function">
    <text evidence="14">Carrier of the growing fatty acid chain in fatty acid biosynthesis.</text>
</comment>
<dbReference type="InterPro" id="IPR006162">
    <property type="entry name" value="Ppantetheine_attach_site"/>
</dbReference>